<feature type="domain" description="Condensation" evidence="1">
    <location>
        <begin position="65"/>
        <end position="365"/>
    </location>
</feature>
<dbReference type="SUPFAM" id="SSF52777">
    <property type="entry name" value="CoA-dependent acyltransferases"/>
    <property type="match status" value="2"/>
</dbReference>
<comment type="caution">
    <text evidence="2">The sequence shown here is derived from an EMBL/GenBank/DDBJ whole genome shotgun (WGS) entry which is preliminary data.</text>
</comment>
<reference evidence="2 3" key="1">
    <citation type="submission" date="2023-03" db="EMBL/GenBank/DDBJ databases">
        <title>Draft genome sequence of Streptomyces sp. RB6PN23 isolated from peat swamp forest in Thailand.</title>
        <authorList>
            <person name="Klaysubun C."/>
            <person name="Duangmal K."/>
        </authorList>
    </citation>
    <scope>NUCLEOTIDE SEQUENCE [LARGE SCALE GENOMIC DNA]</scope>
    <source>
        <strain evidence="2 3">RB6PN23</strain>
    </source>
</reference>
<dbReference type="Gene3D" id="3.30.559.10">
    <property type="entry name" value="Chloramphenicol acetyltransferase-like domain"/>
    <property type="match status" value="1"/>
</dbReference>
<name>A0ABT5ZWN9_9ACTN</name>
<dbReference type="InterPro" id="IPR001242">
    <property type="entry name" value="Condensation_dom"/>
</dbReference>
<dbReference type="InterPro" id="IPR023213">
    <property type="entry name" value="CAT-like_dom_sf"/>
</dbReference>
<organism evidence="2 3">
    <name type="scientific">Streptomyces silvisoli</name>
    <dbReference type="NCBI Taxonomy" id="3034235"/>
    <lineage>
        <taxon>Bacteria</taxon>
        <taxon>Bacillati</taxon>
        <taxon>Actinomycetota</taxon>
        <taxon>Actinomycetes</taxon>
        <taxon>Kitasatosporales</taxon>
        <taxon>Streptomycetaceae</taxon>
        <taxon>Streptomyces</taxon>
    </lineage>
</organism>
<protein>
    <submittedName>
        <fullName evidence="2">Condensation domain-containing protein</fullName>
    </submittedName>
</protein>
<dbReference type="Pfam" id="PF00668">
    <property type="entry name" value="Condensation"/>
    <property type="match status" value="1"/>
</dbReference>
<accession>A0ABT5ZWN9</accession>
<dbReference type="EMBL" id="JARJBC010000039">
    <property type="protein sequence ID" value="MDF3294239.1"/>
    <property type="molecule type" value="Genomic_DNA"/>
</dbReference>
<evidence type="ECO:0000313" key="3">
    <source>
        <dbReference type="Proteomes" id="UP001216579"/>
    </source>
</evidence>
<dbReference type="RefSeq" id="WP_276097048.1">
    <property type="nucleotide sequence ID" value="NZ_JARJBC010000039.1"/>
</dbReference>
<dbReference type="Proteomes" id="UP001216579">
    <property type="component" value="Unassembled WGS sequence"/>
</dbReference>
<evidence type="ECO:0000259" key="1">
    <source>
        <dbReference type="Pfam" id="PF00668"/>
    </source>
</evidence>
<evidence type="ECO:0000313" key="2">
    <source>
        <dbReference type="EMBL" id="MDF3294239.1"/>
    </source>
</evidence>
<dbReference type="Gene3D" id="3.30.559.30">
    <property type="entry name" value="Nonribosomal peptide synthetase, condensation domain"/>
    <property type="match status" value="1"/>
</dbReference>
<proteinExistence type="predicted"/>
<sequence>MTDIQRCEVRPGRLVEWTLHPATVEAATGSPDDSRPPAYVQEAHVRTARAVRQAGLSVPSWLGTAFDIPGEVDLDVLQQALCAWTLRHETLRSGFRWVGDDMRRFTLEADAVTLHREDIGDFADAAMLAQYLQERFDVVADALTWPNFIYTAVVRGDCTSVYMAFDHSNVDAYSIQRITAELHELYAAGLEGRPVETTPVASYVDFCAAERTKADQLDDAHAVVARWREFIAACGGKLPSFPVDLGLDPAGPLPAQRLMRDMLVDDAEAAAFEAYCRPYGGSVIGVLAATGLVVRELSGQEVYRTIVPFHTRVPSRWSDSLGWYVGGAPIEIPVAQARDFTDALRMVRAALRENRALARTPIPRVLHLLGSDFRPTSPDLYSIVSFVDARGVPGSERWQALKAYGLVRVSYGDQVCAWITRLHEGLQFAGRYPHTDVAYKNMRLYAERLREIIVSVARGDRS</sequence>
<gene>
    <name evidence="2" type="ORF">P3G67_34555</name>
</gene>
<keyword evidence="3" id="KW-1185">Reference proteome</keyword>